<evidence type="ECO:0000256" key="1">
    <source>
        <dbReference type="SAM" id="MobiDB-lite"/>
    </source>
</evidence>
<reference evidence="3" key="1">
    <citation type="journal article" date="2019" name="Int. J. Syst. Evol. Microbiol.">
        <title>The Global Catalogue of Microorganisms (GCM) 10K type strain sequencing project: providing services to taxonomists for standard genome sequencing and annotation.</title>
        <authorList>
            <consortium name="The Broad Institute Genomics Platform"/>
            <consortium name="The Broad Institute Genome Sequencing Center for Infectious Disease"/>
            <person name="Wu L."/>
            <person name="Ma J."/>
        </authorList>
    </citation>
    <scope>NUCLEOTIDE SEQUENCE [LARGE SCALE GENOMIC DNA]</scope>
    <source>
        <strain evidence="3">CGMCC 4.7152</strain>
    </source>
</reference>
<name>A0ABV9WGE2_9ACTN</name>
<dbReference type="Proteomes" id="UP001595912">
    <property type="component" value="Unassembled WGS sequence"/>
</dbReference>
<dbReference type="RefSeq" id="WP_380126910.1">
    <property type="nucleotide sequence ID" value="NZ_JBHSIU010000097.1"/>
</dbReference>
<accession>A0ABV9WGE2</accession>
<keyword evidence="3" id="KW-1185">Reference proteome</keyword>
<evidence type="ECO:0000313" key="3">
    <source>
        <dbReference type="Proteomes" id="UP001595912"/>
    </source>
</evidence>
<feature type="region of interest" description="Disordered" evidence="1">
    <location>
        <begin position="74"/>
        <end position="117"/>
    </location>
</feature>
<evidence type="ECO:0000313" key="2">
    <source>
        <dbReference type="EMBL" id="MFC5006294.1"/>
    </source>
</evidence>
<gene>
    <name evidence="2" type="ORF">ACFPIJ_51800</name>
</gene>
<organism evidence="2 3">
    <name type="scientific">Dactylosporangium cerinum</name>
    <dbReference type="NCBI Taxonomy" id="1434730"/>
    <lineage>
        <taxon>Bacteria</taxon>
        <taxon>Bacillati</taxon>
        <taxon>Actinomycetota</taxon>
        <taxon>Actinomycetes</taxon>
        <taxon>Micromonosporales</taxon>
        <taxon>Micromonosporaceae</taxon>
        <taxon>Dactylosporangium</taxon>
    </lineage>
</organism>
<sequence>MADRVTGRLAAASRDWYLWWQEPPLGATILVRLKLTSNGRWVLDGLLVDGAPTAALLRAIPVGRIEAAANAQAADSSLPRQETVAGQESLAGDPGTQSTDRRRRSARSLPPGVRRIRGRPDTFYQHVAAVYRGLAQQSTHPVADLAASHDIPMTTAHRWIKEARRRGFLPPGRPGTSG</sequence>
<proteinExistence type="predicted"/>
<comment type="caution">
    <text evidence="2">The sequence shown here is derived from an EMBL/GenBank/DDBJ whole genome shotgun (WGS) entry which is preliminary data.</text>
</comment>
<protein>
    <submittedName>
        <fullName evidence="2">Uncharacterized protein</fullName>
    </submittedName>
</protein>
<dbReference type="EMBL" id="JBHSIU010000097">
    <property type="protein sequence ID" value="MFC5006294.1"/>
    <property type="molecule type" value="Genomic_DNA"/>
</dbReference>